<sequence length="49" mass="5601">MPFARLAERAHPHFPAPLRRGFFVLLIIFTSAGVMKNEEGWAYHAVLPH</sequence>
<accession>A0A1J5NZH0</accession>
<proteinExistence type="predicted"/>
<name>A0A1J5NZH0_9ZZZZ</name>
<gene>
    <name evidence="1" type="ORF">GALL_542210</name>
</gene>
<organism evidence="1">
    <name type="scientific">mine drainage metagenome</name>
    <dbReference type="NCBI Taxonomy" id="410659"/>
    <lineage>
        <taxon>unclassified sequences</taxon>
        <taxon>metagenomes</taxon>
        <taxon>ecological metagenomes</taxon>
    </lineage>
</organism>
<dbReference type="EMBL" id="MLJW01008303">
    <property type="protein sequence ID" value="OIQ64230.1"/>
    <property type="molecule type" value="Genomic_DNA"/>
</dbReference>
<dbReference type="AlphaFoldDB" id="A0A1J5NZH0"/>
<reference evidence="1" key="1">
    <citation type="submission" date="2016-10" db="EMBL/GenBank/DDBJ databases">
        <title>Sequence of Gallionella enrichment culture.</title>
        <authorList>
            <person name="Poehlein A."/>
            <person name="Muehling M."/>
            <person name="Daniel R."/>
        </authorList>
    </citation>
    <scope>NUCLEOTIDE SEQUENCE</scope>
</reference>
<evidence type="ECO:0000313" key="1">
    <source>
        <dbReference type="EMBL" id="OIQ64230.1"/>
    </source>
</evidence>
<protein>
    <submittedName>
        <fullName evidence="1">Uncharacterized protein</fullName>
    </submittedName>
</protein>
<comment type="caution">
    <text evidence="1">The sequence shown here is derived from an EMBL/GenBank/DDBJ whole genome shotgun (WGS) entry which is preliminary data.</text>
</comment>